<keyword evidence="5 12" id="KW-0963">Cytoplasm</keyword>
<dbReference type="PRINTS" id="PR00146">
    <property type="entry name" value="DHPICSNTHASE"/>
</dbReference>
<dbReference type="InterPro" id="IPR020625">
    <property type="entry name" value="Schiff_base-form_aldolases_AS"/>
</dbReference>
<feature type="active site" description="Proton donor/acceptor" evidence="12">
    <location>
        <position position="143"/>
    </location>
</feature>
<comment type="caution">
    <text evidence="14">The sequence shown here is derived from an EMBL/GenBank/DDBJ whole genome shotgun (WGS) entry which is preliminary data.</text>
</comment>
<dbReference type="HAMAP" id="MF_00418">
    <property type="entry name" value="DapA"/>
    <property type="match status" value="1"/>
</dbReference>
<evidence type="ECO:0000256" key="2">
    <source>
        <dbReference type="ARBA" id="ARBA00005120"/>
    </source>
</evidence>
<evidence type="ECO:0000256" key="11">
    <source>
        <dbReference type="ARBA" id="ARBA00047836"/>
    </source>
</evidence>
<dbReference type="SMART" id="SM01130">
    <property type="entry name" value="DHDPS"/>
    <property type="match status" value="1"/>
</dbReference>
<evidence type="ECO:0000256" key="1">
    <source>
        <dbReference type="ARBA" id="ARBA00003294"/>
    </source>
</evidence>
<feature type="site" description="Part of a proton relay during catalysis" evidence="12">
    <location>
        <position position="117"/>
    </location>
</feature>
<dbReference type="InterPro" id="IPR013785">
    <property type="entry name" value="Aldolase_TIM"/>
</dbReference>
<accession>A0ABW0QFH5</accession>
<dbReference type="RefSeq" id="WP_068834795.1">
    <property type="nucleotide sequence ID" value="NZ_JBHSMX010000066.1"/>
</dbReference>
<protein>
    <recommendedName>
        <fullName evidence="4 12">4-hydroxy-tetrahydrodipicolinate synthase</fullName>
        <shortName evidence="12">HTPA synthase</shortName>
        <ecNumber evidence="4 12">4.3.3.7</ecNumber>
    </recommendedName>
</protein>
<evidence type="ECO:0000256" key="7">
    <source>
        <dbReference type="ARBA" id="ARBA00022915"/>
    </source>
</evidence>
<dbReference type="PANTHER" id="PTHR12128">
    <property type="entry name" value="DIHYDRODIPICOLINATE SYNTHASE"/>
    <property type="match status" value="1"/>
</dbReference>
<evidence type="ECO:0000256" key="3">
    <source>
        <dbReference type="ARBA" id="ARBA00007592"/>
    </source>
</evidence>
<feature type="site" description="Part of a proton relay during catalysis" evidence="12">
    <location>
        <position position="55"/>
    </location>
</feature>
<keyword evidence="10 12" id="KW-0704">Schiff base</keyword>
<evidence type="ECO:0000313" key="15">
    <source>
        <dbReference type="Proteomes" id="UP001596084"/>
    </source>
</evidence>
<dbReference type="PROSITE" id="PS00666">
    <property type="entry name" value="DHDPS_2"/>
    <property type="match status" value="1"/>
</dbReference>
<comment type="subcellular location">
    <subcellularLocation>
        <location evidence="12">Cytoplasm</location>
    </subcellularLocation>
</comment>
<dbReference type="InterPro" id="IPR005263">
    <property type="entry name" value="DapA"/>
</dbReference>
<keyword evidence="9 12" id="KW-0456">Lyase</keyword>
<dbReference type="SUPFAM" id="SSF51569">
    <property type="entry name" value="Aldolase"/>
    <property type="match status" value="1"/>
</dbReference>
<feature type="active site" description="Schiff-base intermediate with substrate" evidence="12">
    <location>
        <position position="171"/>
    </location>
</feature>
<dbReference type="Gene3D" id="3.20.20.70">
    <property type="entry name" value="Aldolase class I"/>
    <property type="match status" value="1"/>
</dbReference>
<dbReference type="InterPro" id="IPR002220">
    <property type="entry name" value="DapA-like"/>
</dbReference>
<evidence type="ECO:0000256" key="12">
    <source>
        <dbReference type="HAMAP-Rule" id="MF_00418"/>
    </source>
</evidence>
<evidence type="ECO:0000256" key="9">
    <source>
        <dbReference type="ARBA" id="ARBA00023239"/>
    </source>
</evidence>
<comment type="catalytic activity">
    <reaction evidence="11 12">
        <text>L-aspartate 4-semialdehyde + pyruvate = (2S,4S)-4-hydroxy-2,3,4,5-tetrahydrodipicolinate + H2O + H(+)</text>
        <dbReference type="Rhea" id="RHEA:34171"/>
        <dbReference type="ChEBI" id="CHEBI:15361"/>
        <dbReference type="ChEBI" id="CHEBI:15377"/>
        <dbReference type="ChEBI" id="CHEBI:15378"/>
        <dbReference type="ChEBI" id="CHEBI:67139"/>
        <dbReference type="ChEBI" id="CHEBI:537519"/>
        <dbReference type="EC" id="4.3.3.7"/>
    </reaction>
</comment>
<comment type="pathway">
    <text evidence="2 12">Amino-acid biosynthesis; L-lysine biosynthesis via DAP pathway; (S)-tetrahydrodipicolinate from L-aspartate: step 3/4.</text>
</comment>
<dbReference type="GO" id="GO:0008840">
    <property type="term" value="F:4-hydroxy-tetrahydrodipicolinate synthase activity"/>
    <property type="evidence" value="ECO:0007669"/>
    <property type="project" value="UniProtKB-EC"/>
</dbReference>
<comment type="function">
    <text evidence="1 12">Catalyzes the condensation of (S)-aspartate-beta-semialdehyde [(S)-ASA] and pyruvate to 4-hydroxy-tetrahydrodipicolinate (HTPA).</text>
</comment>
<dbReference type="EC" id="4.3.3.7" evidence="4 12"/>
<comment type="subunit">
    <text evidence="12">Homotetramer; dimer of dimers.</text>
</comment>
<evidence type="ECO:0000256" key="5">
    <source>
        <dbReference type="ARBA" id="ARBA00022490"/>
    </source>
</evidence>
<keyword evidence="8 12" id="KW-0457">Lysine biosynthesis</keyword>
<dbReference type="PIRSF" id="PIRSF001365">
    <property type="entry name" value="DHDPS"/>
    <property type="match status" value="1"/>
</dbReference>
<dbReference type="Proteomes" id="UP001596084">
    <property type="component" value="Unassembled WGS sequence"/>
</dbReference>
<dbReference type="NCBIfam" id="TIGR00674">
    <property type="entry name" value="dapA"/>
    <property type="match status" value="1"/>
</dbReference>
<evidence type="ECO:0000313" key="14">
    <source>
        <dbReference type="EMBL" id="MFC5523709.1"/>
    </source>
</evidence>
<dbReference type="PROSITE" id="PS00665">
    <property type="entry name" value="DHDPS_1"/>
    <property type="match status" value="1"/>
</dbReference>
<dbReference type="InterPro" id="IPR020624">
    <property type="entry name" value="Schiff_base-form_aldolases_CS"/>
</dbReference>
<proteinExistence type="inferred from homology"/>
<evidence type="ECO:0000256" key="13">
    <source>
        <dbReference type="PIRNR" id="PIRNR001365"/>
    </source>
</evidence>
<feature type="binding site" evidence="12">
    <location>
        <position position="211"/>
    </location>
    <ligand>
        <name>pyruvate</name>
        <dbReference type="ChEBI" id="CHEBI:15361"/>
    </ligand>
</feature>
<reference evidence="15" key="1">
    <citation type="journal article" date="2019" name="Int. J. Syst. Evol. Microbiol.">
        <title>The Global Catalogue of Microorganisms (GCM) 10K type strain sequencing project: providing services to taxonomists for standard genome sequencing and annotation.</title>
        <authorList>
            <consortium name="The Broad Institute Genomics Platform"/>
            <consortium name="The Broad Institute Genome Sequencing Center for Infectious Disease"/>
            <person name="Wu L."/>
            <person name="Ma J."/>
        </authorList>
    </citation>
    <scope>NUCLEOTIDE SEQUENCE [LARGE SCALE GENOMIC DNA]</scope>
    <source>
        <strain evidence="15">CGMCC 4.7277</strain>
    </source>
</reference>
<keyword evidence="15" id="KW-1185">Reference proteome</keyword>
<dbReference type="PANTHER" id="PTHR12128:SF66">
    <property type="entry name" value="4-HYDROXY-2-OXOGLUTARATE ALDOLASE, MITOCHONDRIAL"/>
    <property type="match status" value="1"/>
</dbReference>
<keyword evidence="7 12" id="KW-0220">Diaminopimelate biosynthesis</keyword>
<comment type="caution">
    <text evidence="12">Was originally thought to be a dihydrodipicolinate synthase (DHDPS), catalyzing the condensation of (S)-aspartate-beta-semialdehyde [(S)-ASA] and pyruvate to dihydrodipicolinate (DHDP). However, it was shown in E.coli that the product of the enzymatic reaction is not dihydrodipicolinate but in fact (4S)-4-hydroxy-2,3,4,5-tetrahydro-(2S)-dipicolinic acid (HTPA), and that the consecutive dehydration reaction leading to DHDP is not spontaneous but catalyzed by DapB.</text>
</comment>
<feature type="binding site" evidence="12">
    <location>
        <position position="56"/>
    </location>
    <ligand>
        <name>pyruvate</name>
        <dbReference type="ChEBI" id="CHEBI:15361"/>
    </ligand>
</feature>
<evidence type="ECO:0000256" key="8">
    <source>
        <dbReference type="ARBA" id="ARBA00023154"/>
    </source>
</evidence>
<gene>
    <name evidence="12 14" type="primary">dapA</name>
    <name evidence="14" type="ORF">ACFPP7_22715</name>
</gene>
<evidence type="ECO:0000256" key="4">
    <source>
        <dbReference type="ARBA" id="ARBA00012086"/>
    </source>
</evidence>
<evidence type="ECO:0000256" key="10">
    <source>
        <dbReference type="ARBA" id="ARBA00023270"/>
    </source>
</evidence>
<evidence type="ECO:0000256" key="6">
    <source>
        <dbReference type="ARBA" id="ARBA00022605"/>
    </source>
</evidence>
<comment type="similarity">
    <text evidence="3 12 13">Belongs to the DapA family.</text>
</comment>
<sequence length="297" mass="31398">MQTARNLNQANQDFSGLWIPLITPFDHGEVDHAAVKRLVAHYRASGIAGLVVCGSTGEAAALSDEEQQAVLQTVMSEAPGLPVVMGLSGYHLGKTAARIKALGALGIAGFLLPAPSYIRPAQAGLIEWFTALADASAVPIILYDIPYRTGSTITLDTLMTLAGHPRICAIKDCGGDAAKTRALIAGGRLQVLSGEDAQIFSTMAQGGRGAIAAAAHLQTRRFVQILRLIQAGGLSQAEALWTPMLPLIEGLFSEPNPGPLKALLARQGLIRDELRSPMTRASSALVERLLRLDELIV</sequence>
<dbReference type="EMBL" id="JBHSMX010000066">
    <property type="protein sequence ID" value="MFC5523709.1"/>
    <property type="molecule type" value="Genomic_DNA"/>
</dbReference>
<dbReference type="CDD" id="cd00950">
    <property type="entry name" value="DHDPS"/>
    <property type="match status" value="1"/>
</dbReference>
<dbReference type="Pfam" id="PF00701">
    <property type="entry name" value="DHDPS"/>
    <property type="match status" value="1"/>
</dbReference>
<keyword evidence="6 12" id="KW-0028">Amino-acid biosynthesis</keyword>
<organism evidence="14 15">
    <name type="scientific">Polaromonas jejuensis</name>
    <dbReference type="NCBI Taxonomy" id="457502"/>
    <lineage>
        <taxon>Bacteria</taxon>
        <taxon>Pseudomonadati</taxon>
        <taxon>Pseudomonadota</taxon>
        <taxon>Betaproteobacteria</taxon>
        <taxon>Burkholderiales</taxon>
        <taxon>Comamonadaceae</taxon>
        <taxon>Polaromonas</taxon>
    </lineage>
</organism>
<name>A0ABW0QFH5_9BURK</name>